<evidence type="ECO:0000313" key="1">
    <source>
        <dbReference type="Ensembl" id="ENSHHUP00000040017.1"/>
    </source>
</evidence>
<dbReference type="GO" id="GO:0005829">
    <property type="term" value="C:cytosol"/>
    <property type="evidence" value="ECO:0007669"/>
    <property type="project" value="TreeGrafter"/>
</dbReference>
<protein>
    <submittedName>
        <fullName evidence="1">Uncharacterized protein</fullName>
    </submittedName>
</protein>
<dbReference type="GO" id="GO:0016314">
    <property type="term" value="F:phosphatidylinositol-3,4,5-trisphosphate 3-phosphatase activity"/>
    <property type="evidence" value="ECO:0007669"/>
    <property type="project" value="TreeGrafter"/>
</dbReference>
<reference evidence="1" key="2">
    <citation type="submission" date="2025-08" db="UniProtKB">
        <authorList>
            <consortium name="Ensembl"/>
        </authorList>
    </citation>
    <scope>IDENTIFICATION</scope>
</reference>
<sequence length="148" mass="16641">MDSSGPPSPHMDANYGGGLLDMVKGGAGKFFSNFKDNLKDTLKDTSTKVMHQVSTYTKGELDIAYITSRIIVMSYPAEALQIGNQNHVEDMRSFLDSRHADHYTVFNLSQRNYRGAKFSNRVRPRERDGGLPRPTKIIKQLLYLASVQ</sequence>
<reference evidence="2" key="1">
    <citation type="submission" date="2018-06" db="EMBL/GenBank/DDBJ databases">
        <title>Genome assembly of Danube salmon.</title>
        <authorList>
            <person name="Macqueen D.J."/>
            <person name="Gundappa M.K."/>
        </authorList>
    </citation>
    <scope>NUCLEOTIDE SEQUENCE [LARGE SCALE GENOMIC DNA]</scope>
</reference>
<evidence type="ECO:0000313" key="2">
    <source>
        <dbReference type="Proteomes" id="UP000314982"/>
    </source>
</evidence>
<dbReference type="InterPro" id="IPR051281">
    <property type="entry name" value="Dual-spec_lipid-protein_phosph"/>
</dbReference>
<name>A0A4W5MNI5_9TELE</name>
<dbReference type="GeneTree" id="ENSGT00940000158755"/>
<dbReference type="Ensembl" id="ENSHHUT00000041573.1">
    <property type="protein sequence ID" value="ENSHHUP00000040017.1"/>
    <property type="gene ID" value="ENSHHUG00000024797.1"/>
</dbReference>
<dbReference type="STRING" id="62062.ENSHHUP00000040017"/>
<dbReference type="Gene3D" id="3.90.190.10">
    <property type="entry name" value="Protein tyrosine phosphatase superfamily"/>
    <property type="match status" value="1"/>
</dbReference>
<dbReference type="AlphaFoldDB" id="A0A4W5MNI5"/>
<accession>A0A4W5MNI5</accession>
<keyword evidence="2" id="KW-1185">Reference proteome</keyword>
<dbReference type="InterPro" id="IPR029021">
    <property type="entry name" value="Prot-tyrosine_phosphatase-like"/>
</dbReference>
<dbReference type="Proteomes" id="UP000314982">
    <property type="component" value="Unassembled WGS sequence"/>
</dbReference>
<dbReference type="PANTHER" id="PTHR12305">
    <property type="entry name" value="PHOSPHATASE WITH HOMOLOGY TO TENSIN"/>
    <property type="match status" value="1"/>
</dbReference>
<organism evidence="1 2">
    <name type="scientific">Hucho hucho</name>
    <name type="common">huchen</name>
    <dbReference type="NCBI Taxonomy" id="62062"/>
    <lineage>
        <taxon>Eukaryota</taxon>
        <taxon>Metazoa</taxon>
        <taxon>Chordata</taxon>
        <taxon>Craniata</taxon>
        <taxon>Vertebrata</taxon>
        <taxon>Euteleostomi</taxon>
        <taxon>Actinopterygii</taxon>
        <taxon>Neopterygii</taxon>
        <taxon>Teleostei</taxon>
        <taxon>Protacanthopterygii</taxon>
        <taxon>Salmoniformes</taxon>
        <taxon>Salmonidae</taxon>
        <taxon>Salmoninae</taxon>
        <taxon>Hucho</taxon>
    </lineage>
</organism>
<reference evidence="1" key="3">
    <citation type="submission" date="2025-09" db="UniProtKB">
        <authorList>
            <consortium name="Ensembl"/>
        </authorList>
    </citation>
    <scope>IDENTIFICATION</scope>
</reference>
<proteinExistence type="predicted"/>